<proteinExistence type="predicted"/>
<gene>
    <name evidence="1" type="ORF">RB636_36730</name>
</gene>
<sequence>MGLFGGGQDHDAVVAAVRLAFEVEAAPGAGVVVVGGLGQGLAGGALVVVRLREVVGQDGHGLAVPFELQLVQAAALEVAFTLDDPDVGDGDLAAGDRYGVFQQGGVVVMDGVDVVGVHRDRDAEFL</sequence>
<dbReference type="EMBL" id="JAVFKM010000031">
    <property type="protein sequence ID" value="MEF3118708.1"/>
    <property type="molecule type" value="Genomic_DNA"/>
</dbReference>
<accession>A0ABU7X4L2</accession>
<dbReference type="Proteomes" id="UP001348265">
    <property type="component" value="Unassembled WGS sequence"/>
</dbReference>
<protein>
    <submittedName>
        <fullName evidence="1">Uncharacterized protein</fullName>
    </submittedName>
</protein>
<comment type="caution">
    <text evidence="1">The sequence shown here is derived from an EMBL/GenBank/DDBJ whole genome shotgun (WGS) entry which is preliminary data.</text>
</comment>
<evidence type="ECO:0000313" key="2">
    <source>
        <dbReference type="Proteomes" id="UP001348265"/>
    </source>
</evidence>
<name>A0ABU7X4L2_9ACTN</name>
<keyword evidence="2" id="KW-1185">Reference proteome</keyword>
<dbReference type="RefSeq" id="WP_331789676.1">
    <property type="nucleotide sequence ID" value="NZ_JAVFKM010000031.1"/>
</dbReference>
<reference evidence="1 2" key="1">
    <citation type="submission" date="2023-08" db="EMBL/GenBank/DDBJ databases">
        <authorList>
            <person name="Sharma P."/>
            <person name="Verma V."/>
            <person name="Mohan M.K."/>
            <person name="Dubey A.K."/>
        </authorList>
    </citation>
    <scope>NUCLEOTIDE SEQUENCE [LARGE SCALE GENOMIC DNA]</scope>
    <source>
        <strain evidence="1 2">ADP4</strain>
    </source>
</reference>
<organism evidence="1 2">
    <name type="scientific">Streptomyces chrestomyceticus</name>
    <dbReference type="NCBI Taxonomy" id="68185"/>
    <lineage>
        <taxon>Bacteria</taxon>
        <taxon>Bacillati</taxon>
        <taxon>Actinomycetota</taxon>
        <taxon>Actinomycetes</taxon>
        <taxon>Kitasatosporales</taxon>
        <taxon>Streptomycetaceae</taxon>
        <taxon>Streptomyces</taxon>
    </lineage>
</organism>
<evidence type="ECO:0000313" key="1">
    <source>
        <dbReference type="EMBL" id="MEF3118708.1"/>
    </source>
</evidence>